<dbReference type="EMBL" id="AP018203">
    <property type="protein sequence ID" value="BAY57510.1"/>
    <property type="molecule type" value="Genomic_DNA"/>
</dbReference>
<accession>A0A1Z4JLC4</accession>
<organism evidence="1 2">
    <name type="scientific">Leptolyngbya boryana NIES-2135</name>
    <dbReference type="NCBI Taxonomy" id="1973484"/>
    <lineage>
        <taxon>Bacteria</taxon>
        <taxon>Bacillati</taxon>
        <taxon>Cyanobacteriota</taxon>
        <taxon>Cyanophyceae</taxon>
        <taxon>Leptolyngbyales</taxon>
        <taxon>Leptolyngbyaceae</taxon>
        <taxon>Leptolyngbya group</taxon>
        <taxon>Leptolyngbya</taxon>
    </lineage>
</organism>
<keyword evidence="2" id="KW-1185">Reference proteome</keyword>
<proteinExistence type="predicted"/>
<reference evidence="1 2" key="1">
    <citation type="submission" date="2017-06" db="EMBL/GenBank/DDBJ databases">
        <title>Genome sequencing of cyanobaciteial culture collection at National Institute for Environmental Studies (NIES).</title>
        <authorList>
            <person name="Hirose Y."/>
            <person name="Shimura Y."/>
            <person name="Fujisawa T."/>
            <person name="Nakamura Y."/>
            <person name="Kawachi M."/>
        </authorList>
    </citation>
    <scope>NUCLEOTIDE SEQUENCE [LARGE SCALE GENOMIC DNA]</scope>
    <source>
        <strain evidence="1 2">NIES-2135</strain>
    </source>
</reference>
<protein>
    <submittedName>
        <fullName evidence="1">Ribosomal-protein-alanine acetyltransferase</fullName>
    </submittedName>
</protein>
<evidence type="ECO:0000313" key="2">
    <source>
        <dbReference type="Proteomes" id="UP000217895"/>
    </source>
</evidence>
<evidence type="ECO:0000313" key="1">
    <source>
        <dbReference type="EMBL" id="BAY57510.1"/>
    </source>
</evidence>
<dbReference type="AlphaFoldDB" id="A0A1Z4JLC4"/>
<keyword evidence="1" id="KW-0808">Transferase</keyword>
<name>A0A1Z4JLC4_LEPBY</name>
<dbReference type="Proteomes" id="UP000217895">
    <property type="component" value="Chromosome"/>
</dbReference>
<sequence length="63" mass="7162">MDHPLLPKVLELDQVCFNGLWAIAGYHREVDSLNRELIALLSGDRSIGYRVTVLYQICSLAQF</sequence>
<dbReference type="GO" id="GO:0016740">
    <property type="term" value="F:transferase activity"/>
    <property type="evidence" value="ECO:0007669"/>
    <property type="project" value="UniProtKB-KW"/>
</dbReference>
<gene>
    <name evidence="1" type="ORF">NIES2135_43760</name>
</gene>